<evidence type="ECO:0000313" key="5">
    <source>
        <dbReference type="EMBL" id="AHH16418.1"/>
    </source>
</evidence>
<dbReference type="KEGG" id="nno:NONO_c16170"/>
<dbReference type="STRING" id="1415166.NONO_c16170"/>
<organism evidence="5 6">
    <name type="scientific">Nocardia nova SH22a</name>
    <dbReference type="NCBI Taxonomy" id="1415166"/>
    <lineage>
        <taxon>Bacteria</taxon>
        <taxon>Bacillati</taxon>
        <taxon>Actinomycetota</taxon>
        <taxon>Actinomycetes</taxon>
        <taxon>Mycobacteriales</taxon>
        <taxon>Nocardiaceae</taxon>
        <taxon>Nocardia</taxon>
    </lineage>
</organism>
<comment type="subcellular location">
    <subcellularLocation>
        <location evidence="1">Cytoplasm</location>
    </subcellularLocation>
</comment>
<comment type="similarity">
    <text evidence="2">Belongs to the EspG family.</text>
</comment>
<keyword evidence="3" id="KW-0963">Cytoplasm</keyword>
<gene>
    <name evidence="5" type="ORF">NONO_c16170</name>
</gene>
<dbReference type="EMBL" id="CP006850">
    <property type="protein sequence ID" value="AHH16418.1"/>
    <property type="molecule type" value="Genomic_DNA"/>
</dbReference>
<dbReference type="HOGENOM" id="CLU_073321_1_0_11"/>
<name>W5TBU0_9NOCA</name>
<sequence length="281" mass="30577">MFDEGENQDPVAIEINVDAALLLQHLTGIDSYPSVLALLPNVFRIDDRDRVRAVVTEQLAEAGAVVDGRVHPVIEQWLHCLYRPDVELAARIVSTGLDGAPKGMLRLSLVRSGERHVLAVRSDDHVVIQSVFDSGRRLDTLAAVLAAALGPAEALRFEPFAAWSEEFDEMSGEPDERRRALVEFGAQPRTAGMLSRVLDEVVRRAEIVMIEHRDGATNQPEACVNVLDTTSGRIIVTPSMALDGGIRATCAPGDDTALRAGVAALVDLLPGRDWFETSRVD</sequence>
<evidence type="ECO:0000256" key="1">
    <source>
        <dbReference type="ARBA" id="ARBA00004496"/>
    </source>
</evidence>
<dbReference type="eggNOG" id="ENOG502ZNK2">
    <property type="taxonomic scope" value="Bacteria"/>
</dbReference>
<evidence type="ECO:0000256" key="3">
    <source>
        <dbReference type="ARBA" id="ARBA00022490"/>
    </source>
</evidence>
<proteinExistence type="inferred from homology"/>
<dbReference type="Pfam" id="PF14011">
    <property type="entry name" value="ESX-1_EspG"/>
    <property type="match status" value="1"/>
</dbReference>
<dbReference type="PATRIC" id="fig|1415166.3.peg.1644"/>
<dbReference type="Proteomes" id="UP000019150">
    <property type="component" value="Chromosome"/>
</dbReference>
<dbReference type="AlphaFoldDB" id="W5TBU0"/>
<reference evidence="5 6" key="1">
    <citation type="journal article" date="2014" name="Appl. Environ. Microbiol.">
        <title>Insights into the Microbial Degradation of Rubber and Gutta-Percha by Analysis of the Complete Genome of Nocardia nova SH22a.</title>
        <authorList>
            <person name="Luo Q."/>
            <person name="Hiessl S."/>
            <person name="Poehlein A."/>
            <person name="Daniel R."/>
            <person name="Steinbuchel A."/>
        </authorList>
    </citation>
    <scope>NUCLEOTIDE SEQUENCE [LARGE SCALE GENOMIC DNA]</scope>
    <source>
        <strain evidence="5">SH22a</strain>
    </source>
</reference>
<protein>
    <submittedName>
        <fullName evidence="5">EspG family protein</fullName>
    </submittedName>
</protein>
<evidence type="ECO:0000313" key="6">
    <source>
        <dbReference type="Proteomes" id="UP000019150"/>
    </source>
</evidence>
<dbReference type="InterPro" id="IPR025734">
    <property type="entry name" value="EspG"/>
</dbReference>
<dbReference type="RefSeq" id="WP_025347928.1">
    <property type="nucleotide sequence ID" value="NZ_CP006850.1"/>
</dbReference>
<accession>W5TBU0</accession>
<dbReference type="OrthoDB" id="4525561at2"/>
<keyword evidence="6" id="KW-1185">Reference proteome</keyword>
<keyword evidence="4" id="KW-0143">Chaperone</keyword>
<evidence type="ECO:0000256" key="2">
    <source>
        <dbReference type="ARBA" id="ARBA00006411"/>
    </source>
</evidence>
<evidence type="ECO:0000256" key="4">
    <source>
        <dbReference type="ARBA" id="ARBA00023186"/>
    </source>
</evidence>